<organism evidence="2 3">
    <name type="scientific">Flagellimonas aquimarina</name>
    <dbReference type="NCBI Taxonomy" id="2201895"/>
    <lineage>
        <taxon>Bacteria</taxon>
        <taxon>Pseudomonadati</taxon>
        <taxon>Bacteroidota</taxon>
        <taxon>Flavobacteriia</taxon>
        <taxon>Flavobacteriales</taxon>
        <taxon>Flavobacteriaceae</taxon>
        <taxon>Flagellimonas</taxon>
    </lineage>
</organism>
<sequence length="168" mass="18767">MQVTLENSAIIALILLTGLSAGLCFTWSNSITPGIARLDDAGFLTSFQQMNRAILNPIFFIVFFGPFFLGLINLYLFRNTSSTLIWLLLLAIGVYFLGVVLVTIFGNVPLNDLLDGTDLTKSSTEDLKSLRELFEVKWNRLHLARTLTSFISFLLLILSLMQSLKSNI</sequence>
<dbReference type="AlphaFoldDB" id="A0A316L1Q4"/>
<evidence type="ECO:0000313" key="3">
    <source>
        <dbReference type="Proteomes" id="UP000245762"/>
    </source>
</evidence>
<evidence type="ECO:0000256" key="1">
    <source>
        <dbReference type="SAM" id="Phobius"/>
    </source>
</evidence>
<feature type="transmembrane region" description="Helical" evidence="1">
    <location>
        <begin position="54"/>
        <end position="77"/>
    </location>
</feature>
<keyword evidence="1" id="KW-0472">Membrane</keyword>
<feature type="transmembrane region" description="Helical" evidence="1">
    <location>
        <begin position="143"/>
        <end position="161"/>
    </location>
</feature>
<feature type="transmembrane region" description="Helical" evidence="1">
    <location>
        <begin position="84"/>
        <end position="105"/>
    </location>
</feature>
<keyword evidence="1" id="KW-1133">Transmembrane helix</keyword>
<dbReference type="OrthoDB" id="772592at2"/>
<dbReference type="Pfam" id="PF08592">
    <property type="entry name" value="Anthrone_oxy"/>
    <property type="match status" value="1"/>
</dbReference>
<comment type="caution">
    <text evidence="2">The sequence shown here is derived from an EMBL/GenBank/DDBJ whole genome shotgun (WGS) entry which is preliminary data.</text>
</comment>
<proteinExistence type="predicted"/>
<reference evidence="2 3" key="1">
    <citation type="submission" date="2018-05" db="EMBL/GenBank/DDBJ databases">
        <title>Complete genome sequence of Flagellimonas aquimarina ECD12 isolated from seaweed Ecklonia cava.</title>
        <authorList>
            <person name="Choi S."/>
            <person name="Seong C."/>
        </authorList>
    </citation>
    <scope>NUCLEOTIDE SEQUENCE [LARGE SCALE GENOMIC DNA]</scope>
    <source>
        <strain evidence="2 3">ECD12</strain>
    </source>
</reference>
<name>A0A316L1Q4_9FLAO</name>
<dbReference type="EMBL" id="QGEG01000002">
    <property type="protein sequence ID" value="PWL38879.1"/>
    <property type="molecule type" value="Genomic_DNA"/>
</dbReference>
<protein>
    <submittedName>
        <fullName evidence="2">DUF1772 domain-containing protein</fullName>
    </submittedName>
</protein>
<keyword evidence="1" id="KW-0812">Transmembrane</keyword>
<gene>
    <name evidence="2" type="ORF">DKG77_11620</name>
</gene>
<dbReference type="Proteomes" id="UP000245762">
    <property type="component" value="Unassembled WGS sequence"/>
</dbReference>
<dbReference type="InterPro" id="IPR013901">
    <property type="entry name" value="Anthrone_oxy"/>
</dbReference>
<dbReference type="RefSeq" id="WP_109663160.1">
    <property type="nucleotide sequence ID" value="NZ_QGEG01000002.1"/>
</dbReference>
<evidence type="ECO:0000313" key="2">
    <source>
        <dbReference type="EMBL" id="PWL38879.1"/>
    </source>
</evidence>
<accession>A0A316L1Q4</accession>
<keyword evidence="3" id="KW-1185">Reference proteome</keyword>